<dbReference type="InterPro" id="IPR001254">
    <property type="entry name" value="Trypsin_dom"/>
</dbReference>
<evidence type="ECO:0000313" key="2">
    <source>
        <dbReference type="EMBL" id="CAD7079922.1"/>
    </source>
</evidence>
<reference evidence="2 3" key="1">
    <citation type="submission" date="2020-11" db="EMBL/GenBank/DDBJ databases">
        <authorList>
            <person name="Wallbank WR R."/>
            <person name="Pardo Diaz C."/>
            <person name="Kozak K."/>
            <person name="Martin S."/>
            <person name="Jiggins C."/>
            <person name="Moest M."/>
            <person name="Warren A I."/>
            <person name="Generalovic N T."/>
            <person name="Byers J.R.P. K."/>
            <person name="Montejo-Kovacevich G."/>
            <person name="Yen C E."/>
        </authorList>
    </citation>
    <scope>NUCLEOTIDE SEQUENCE [LARGE SCALE GENOMIC DNA]</scope>
</reference>
<protein>
    <recommendedName>
        <fullName evidence="1">Peptidase S1 domain-containing protein</fullName>
    </recommendedName>
</protein>
<dbReference type="InterPro" id="IPR001314">
    <property type="entry name" value="Peptidase_S1A"/>
</dbReference>
<evidence type="ECO:0000313" key="3">
    <source>
        <dbReference type="Proteomes" id="UP000594454"/>
    </source>
</evidence>
<dbReference type="PROSITE" id="PS00134">
    <property type="entry name" value="TRYPSIN_HIS"/>
    <property type="match status" value="1"/>
</dbReference>
<dbReference type="InterPro" id="IPR043504">
    <property type="entry name" value="Peptidase_S1_PA_chymotrypsin"/>
</dbReference>
<dbReference type="PANTHER" id="PTHR24260">
    <property type="match status" value="1"/>
</dbReference>
<proteinExistence type="predicted"/>
<dbReference type="AlphaFoldDB" id="A0A7R8UFL0"/>
<dbReference type="InterPro" id="IPR018114">
    <property type="entry name" value="TRYPSIN_HIS"/>
</dbReference>
<dbReference type="InParanoid" id="A0A7R8UFL0"/>
<dbReference type="InterPro" id="IPR051333">
    <property type="entry name" value="CLIP_Serine_Protease"/>
</dbReference>
<accession>A0A7R8UFL0</accession>
<evidence type="ECO:0000259" key="1">
    <source>
        <dbReference type="PROSITE" id="PS50240"/>
    </source>
</evidence>
<sequence length="187" mass="20849">MIAALLAHNDTYVCTGTIVTMLHILTAAHCFFNVVPQNVAFGDVLLYPGKNYSNSTRRISSIRSFVIHPDYQINSTYENDIAIVQIAEPIVPSDVTQLVYICDEVPEVDQDCLSVGWDTDFIKRKDNQSIFLVFHQATIQPEDTCESNVKHSSNTLCTEKKSGEYLVSNNSPCSGQRISLPFNLNEG</sequence>
<dbReference type="Gene3D" id="2.40.10.10">
    <property type="entry name" value="Trypsin-like serine proteases"/>
    <property type="match status" value="2"/>
</dbReference>
<gene>
    <name evidence="2" type="ORF">HERILL_LOCUS3107</name>
</gene>
<feature type="domain" description="Peptidase S1" evidence="1">
    <location>
        <begin position="1"/>
        <end position="187"/>
    </location>
</feature>
<dbReference type="GO" id="GO:0006508">
    <property type="term" value="P:proteolysis"/>
    <property type="evidence" value="ECO:0007669"/>
    <property type="project" value="InterPro"/>
</dbReference>
<keyword evidence="3" id="KW-1185">Reference proteome</keyword>
<dbReference type="EMBL" id="LR899009">
    <property type="protein sequence ID" value="CAD7079922.1"/>
    <property type="molecule type" value="Genomic_DNA"/>
</dbReference>
<dbReference type="PANTHER" id="PTHR24260:SF136">
    <property type="entry name" value="GH08193P-RELATED"/>
    <property type="match status" value="1"/>
</dbReference>
<dbReference type="Pfam" id="PF00089">
    <property type="entry name" value="Trypsin"/>
    <property type="match status" value="1"/>
</dbReference>
<dbReference type="SMART" id="SM00020">
    <property type="entry name" value="Tryp_SPc"/>
    <property type="match status" value="1"/>
</dbReference>
<dbReference type="InterPro" id="IPR009003">
    <property type="entry name" value="Peptidase_S1_PA"/>
</dbReference>
<name>A0A7R8UFL0_HERIL</name>
<dbReference type="OrthoDB" id="546450at2759"/>
<organism evidence="2 3">
    <name type="scientific">Hermetia illucens</name>
    <name type="common">Black soldier fly</name>
    <dbReference type="NCBI Taxonomy" id="343691"/>
    <lineage>
        <taxon>Eukaryota</taxon>
        <taxon>Metazoa</taxon>
        <taxon>Ecdysozoa</taxon>
        <taxon>Arthropoda</taxon>
        <taxon>Hexapoda</taxon>
        <taxon>Insecta</taxon>
        <taxon>Pterygota</taxon>
        <taxon>Neoptera</taxon>
        <taxon>Endopterygota</taxon>
        <taxon>Diptera</taxon>
        <taxon>Brachycera</taxon>
        <taxon>Stratiomyomorpha</taxon>
        <taxon>Stratiomyidae</taxon>
        <taxon>Hermetiinae</taxon>
        <taxon>Hermetia</taxon>
    </lineage>
</organism>
<dbReference type="PROSITE" id="PS50240">
    <property type="entry name" value="TRYPSIN_DOM"/>
    <property type="match status" value="1"/>
</dbReference>
<dbReference type="GO" id="GO:0004252">
    <property type="term" value="F:serine-type endopeptidase activity"/>
    <property type="evidence" value="ECO:0007669"/>
    <property type="project" value="InterPro"/>
</dbReference>
<dbReference type="PRINTS" id="PR00722">
    <property type="entry name" value="CHYMOTRYPSIN"/>
</dbReference>
<dbReference type="SUPFAM" id="SSF50494">
    <property type="entry name" value="Trypsin-like serine proteases"/>
    <property type="match status" value="1"/>
</dbReference>
<dbReference type="Proteomes" id="UP000594454">
    <property type="component" value="Chromosome 1"/>
</dbReference>